<dbReference type="RefSeq" id="WP_202954306.1">
    <property type="nucleotide sequence ID" value="NZ_JAPCID010000026.1"/>
</dbReference>
<keyword evidence="2" id="KW-1185">Reference proteome</keyword>
<protein>
    <recommendedName>
        <fullName evidence="3">DUF4303 domain-containing protein</fullName>
    </recommendedName>
</protein>
<proteinExistence type="predicted"/>
<evidence type="ECO:0000313" key="1">
    <source>
        <dbReference type="EMBL" id="MDA0139431.1"/>
    </source>
</evidence>
<sequence>MSRAEQLHDVVVERVLAWAADHWPDEPVAALGLAYGAGWAPIPVVGLVTSAEWNEWLAEPDPWGIGLTLWNPGEYSIGEALPVPEQAALIADDLRDAWEMDEDWFAFMGGVARALAAYDWSSLPTSKDFVVFANTSMDINEQHELEAQLKATIPPALLDRFRARRLLDVAPPE</sequence>
<accession>A0ABT4RM98</accession>
<evidence type="ECO:0008006" key="3">
    <source>
        <dbReference type="Google" id="ProtNLM"/>
    </source>
</evidence>
<dbReference type="EMBL" id="JAPCID010000026">
    <property type="protein sequence ID" value="MDA0139431.1"/>
    <property type="molecule type" value="Genomic_DNA"/>
</dbReference>
<name>A0ABT4RM98_9ACTN</name>
<reference evidence="1" key="1">
    <citation type="submission" date="2022-10" db="EMBL/GenBank/DDBJ databases">
        <title>The WGS of Solirubrobacter sp. CPCC 204708.</title>
        <authorList>
            <person name="Jiang Z."/>
        </authorList>
    </citation>
    <scope>NUCLEOTIDE SEQUENCE</scope>
    <source>
        <strain evidence="1">CPCC 204708</strain>
    </source>
</reference>
<comment type="caution">
    <text evidence="1">The sequence shown here is derived from an EMBL/GenBank/DDBJ whole genome shotgun (WGS) entry which is preliminary data.</text>
</comment>
<gene>
    <name evidence="1" type="ORF">OJ962_18150</name>
</gene>
<organism evidence="1 2">
    <name type="scientific">Solirubrobacter deserti</name>
    <dbReference type="NCBI Taxonomy" id="2282478"/>
    <lineage>
        <taxon>Bacteria</taxon>
        <taxon>Bacillati</taxon>
        <taxon>Actinomycetota</taxon>
        <taxon>Thermoleophilia</taxon>
        <taxon>Solirubrobacterales</taxon>
        <taxon>Solirubrobacteraceae</taxon>
        <taxon>Solirubrobacter</taxon>
    </lineage>
</organism>
<dbReference type="Proteomes" id="UP001147700">
    <property type="component" value="Unassembled WGS sequence"/>
</dbReference>
<evidence type="ECO:0000313" key="2">
    <source>
        <dbReference type="Proteomes" id="UP001147700"/>
    </source>
</evidence>